<dbReference type="EMBL" id="QAOL01000014">
    <property type="protein sequence ID" value="PTQ85296.1"/>
    <property type="molecule type" value="Genomic_DNA"/>
</dbReference>
<dbReference type="Proteomes" id="UP000244110">
    <property type="component" value="Unassembled WGS sequence"/>
</dbReference>
<evidence type="ECO:0000313" key="1">
    <source>
        <dbReference type="EMBL" id="PTQ85296.1"/>
    </source>
</evidence>
<gene>
    <name evidence="1" type="ORF">C8R28_10146</name>
</gene>
<accession>A0A2T5IN95</accession>
<sequence length="203" mass="22580">MGAPPVNEWIFMPIDAAIVFVAEEAKVGGLLQRALIHIEKGRPLLDLAAKHLRAENEIKTAEPIQRLMQADSIQEQWAKELRETDYAFLNAHSLVAIWGALEACIEDIVIAILARDSAAIAPVSAAGVRVDFNKLSLPLEEENLRTLYRKIEDFVRVKYDVVQTQENVLNLFGLSAACPEHKDALLSANALRNVIVHRRGLID</sequence>
<comment type="caution">
    <text evidence="1">The sequence shown here is derived from an EMBL/GenBank/DDBJ whole genome shotgun (WGS) entry which is preliminary data.</text>
</comment>
<evidence type="ECO:0000313" key="2">
    <source>
        <dbReference type="Proteomes" id="UP000244110"/>
    </source>
</evidence>
<proteinExistence type="predicted"/>
<protein>
    <submittedName>
        <fullName evidence="1">Uncharacterized protein</fullName>
    </submittedName>
</protein>
<dbReference type="RefSeq" id="WP_107786721.1">
    <property type="nucleotide sequence ID" value="NZ_QAOL01000014.1"/>
</dbReference>
<name>A0A2T5IN95_9PROT</name>
<organism evidence="1 2">
    <name type="scientific">Nitrosomonas ureae</name>
    <dbReference type="NCBI Taxonomy" id="44577"/>
    <lineage>
        <taxon>Bacteria</taxon>
        <taxon>Pseudomonadati</taxon>
        <taxon>Pseudomonadota</taxon>
        <taxon>Betaproteobacteria</taxon>
        <taxon>Nitrosomonadales</taxon>
        <taxon>Nitrosomonadaceae</taxon>
        <taxon>Nitrosomonas</taxon>
    </lineage>
</organism>
<dbReference type="AlphaFoldDB" id="A0A2T5IN95"/>
<reference evidence="1 2" key="1">
    <citation type="submission" date="2018-04" db="EMBL/GenBank/DDBJ databases">
        <title>Active sludge and wastewater microbial communities from Klosterneuburg, Austria.</title>
        <authorList>
            <person name="Wagner M."/>
        </authorList>
    </citation>
    <scope>NUCLEOTIDE SEQUENCE [LARGE SCALE GENOMIC DNA]</scope>
    <source>
        <strain evidence="1 2">Nm4</strain>
    </source>
</reference>